<dbReference type="PANTHER" id="PTHR30007">
    <property type="entry name" value="PHP DOMAIN PROTEIN"/>
    <property type="match status" value="1"/>
</dbReference>
<sequence>PDHAIGRSRGGLTTKINAVVDGRGLPVRIVLSQGQASDKAAVPLLLEGRTVTDVIADRGYDAMAVLDLIARHGGRGHIPTCRDRRVQRTVDKSLYRLSNLVERFFNKLKHFRRIATRYDKLARNFLAAVLIAATRLWTRFEPTT</sequence>
<dbReference type="NCBIfam" id="NF033580">
    <property type="entry name" value="transpos_IS5_3"/>
    <property type="match status" value="1"/>
</dbReference>
<gene>
    <name evidence="2" type="ORF">QNA08_11960</name>
</gene>
<feature type="domain" description="Transposase IS4-like" evidence="1">
    <location>
        <begin position="6"/>
        <end position="136"/>
    </location>
</feature>
<evidence type="ECO:0000313" key="2">
    <source>
        <dbReference type="EMBL" id="MDJ1158949.1"/>
    </source>
</evidence>
<dbReference type="RefSeq" id="WP_283740951.1">
    <property type="nucleotide sequence ID" value="NZ_JASJEV010000007.1"/>
</dbReference>
<keyword evidence="3" id="KW-1185">Reference proteome</keyword>
<accession>A0ABT7AJF5</accession>
<dbReference type="Pfam" id="PF01609">
    <property type="entry name" value="DDE_Tnp_1"/>
    <property type="match status" value="1"/>
</dbReference>
<organism evidence="2 3">
    <name type="scientific">Chelatococcus albus</name>
    <dbReference type="NCBI Taxonomy" id="3047466"/>
    <lineage>
        <taxon>Bacteria</taxon>
        <taxon>Pseudomonadati</taxon>
        <taxon>Pseudomonadota</taxon>
        <taxon>Alphaproteobacteria</taxon>
        <taxon>Hyphomicrobiales</taxon>
        <taxon>Chelatococcaceae</taxon>
        <taxon>Chelatococcus</taxon>
    </lineage>
</organism>
<dbReference type="EMBL" id="JASJEV010000007">
    <property type="protein sequence ID" value="MDJ1158949.1"/>
    <property type="molecule type" value="Genomic_DNA"/>
</dbReference>
<reference evidence="2 3" key="1">
    <citation type="submission" date="2023-05" db="EMBL/GenBank/DDBJ databases">
        <title>Chelatococcus sp. nov., a moderately thermophilic bacterium isolated from hot spring microbial mat.</title>
        <authorList>
            <person name="Hu C.-J."/>
            <person name="Li W.-J."/>
        </authorList>
    </citation>
    <scope>NUCLEOTIDE SEQUENCE [LARGE SCALE GENOMIC DNA]</scope>
    <source>
        <strain evidence="2 3">SYSU G07232</strain>
    </source>
</reference>
<protein>
    <submittedName>
        <fullName evidence="2">IS5 family transposase</fullName>
    </submittedName>
</protein>
<dbReference type="PANTHER" id="PTHR30007:SF1">
    <property type="entry name" value="BLR1914 PROTEIN"/>
    <property type="match status" value="1"/>
</dbReference>
<dbReference type="InterPro" id="IPR002559">
    <property type="entry name" value="Transposase_11"/>
</dbReference>
<comment type="caution">
    <text evidence="2">The sequence shown here is derived from an EMBL/GenBank/DDBJ whole genome shotgun (WGS) entry which is preliminary data.</text>
</comment>
<feature type="non-terminal residue" evidence="2">
    <location>
        <position position="1"/>
    </location>
</feature>
<evidence type="ECO:0000313" key="3">
    <source>
        <dbReference type="Proteomes" id="UP001321492"/>
    </source>
</evidence>
<evidence type="ECO:0000259" key="1">
    <source>
        <dbReference type="Pfam" id="PF01609"/>
    </source>
</evidence>
<proteinExistence type="predicted"/>
<dbReference type="Proteomes" id="UP001321492">
    <property type="component" value="Unassembled WGS sequence"/>
</dbReference>
<name>A0ABT7AJF5_9HYPH</name>